<comment type="cofactor">
    <cofactor evidence="9">
        <name>Zn(2+)</name>
        <dbReference type="ChEBI" id="CHEBI:29105"/>
    </cofactor>
    <text evidence="9">Binds 2 Zn(2+) ions.</text>
</comment>
<proteinExistence type="inferred from homology"/>
<keyword evidence="14" id="KW-1185">Reference proteome</keyword>
<dbReference type="Gene3D" id="1.10.60.40">
    <property type="match status" value="1"/>
</dbReference>
<keyword evidence="5 11" id="KW-0378">Hydrolase</keyword>
<feature type="binding site" evidence="9">
    <location>
        <position position="322"/>
    </location>
    <ligand>
        <name>Zn(2+)</name>
        <dbReference type="ChEBI" id="CHEBI:29105"/>
        <label>2</label>
    </ligand>
</feature>
<dbReference type="SMART" id="SM00098">
    <property type="entry name" value="alkPPc"/>
    <property type="match status" value="1"/>
</dbReference>
<feature type="binding site" evidence="9">
    <location>
        <position position="317"/>
    </location>
    <ligand>
        <name>Mg(2+)</name>
        <dbReference type="ChEBI" id="CHEBI:18420"/>
    </ligand>
</feature>
<dbReference type="eggNOG" id="KOG4126">
    <property type="taxonomic scope" value="Eukaryota"/>
</dbReference>
<dbReference type="GO" id="GO:0000329">
    <property type="term" value="C:fungal-type vacuole membrane"/>
    <property type="evidence" value="ECO:0007669"/>
    <property type="project" value="TreeGrafter"/>
</dbReference>
<feature type="transmembrane region" description="Helical" evidence="12">
    <location>
        <begin position="31"/>
        <end position="54"/>
    </location>
</feature>
<sequence>MGDVFKNSINYSTIPVDPEESSPPVNNRKKFHLIVGSILLVFTGSVIIGSLVLFGKKGLVPANKEQPRNVIMMISDGFGPASETYARQYSTWLNKGPYKTLLPLDEIHVGHSRTQSSSSLITDSAAGATAFACAQKSYNGAIGVYPDKKPCGTVLESAKLKGMLTGLVVTSRITHATPASFSSHVAWRDWENQIAEQQIGHTPLGRMVDLMFGGGSCEFLSNTTEGSCRADDRDLFREAQEQFGWNVRYGSREHLDVLDENHAQLPLMALFASDHMDYEMDRNPKEQPALHEMVAKALAILDKKSKEQNTGFFLMIEGSRIDMAAHTNDPAAHVHDILEYQHTAQLVKDFVDEHPHTVMISTSDHETGGFTAGRQVGEDYPEYKWNPDVIRRVQNSSEALAAAWDQFVKKEKDVKAVEDHLKRIIESGLGIEDASEQEIERIRAWEKSGKTVMDLAYLFADMVSRRALIGWSTHGHTAVDVNLYAKGDGTEVLRGSHENTDIGDFIVDYLGLDLALVTEKLEDLSVESGERLMESMKVTSYHH</sequence>
<evidence type="ECO:0000256" key="5">
    <source>
        <dbReference type="ARBA" id="ARBA00022801"/>
    </source>
</evidence>
<dbReference type="STRING" id="246409.I1CBT0"/>
<feature type="binding site" evidence="9">
    <location>
        <position position="365"/>
    </location>
    <ligand>
        <name>Zn(2+)</name>
        <dbReference type="ChEBI" id="CHEBI:29105"/>
        <label>2</label>
    </ligand>
</feature>
<protein>
    <recommendedName>
        <fullName evidence="2 11">Alkaline phosphatase</fullName>
        <ecNumber evidence="2 11">3.1.3.1</ecNumber>
    </recommendedName>
</protein>
<dbReference type="GO" id="GO:0004035">
    <property type="term" value="F:alkaline phosphatase activity"/>
    <property type="evidence" value="ECO:0007669"/>
    <property type="project" value="UniProtKB-EC"/>
</dbReference>
<feature type="binding site" evidence="9">
    <location>
        <position position="76"/>
    </location>
    <ligand>
        <name>Zn(2+)</name>
        <dbReference type="ChEBI" id="CHEBI:29105"/>
        <label>2</label>
    </ligand>
</feature>
<dbReference type="InterPro" id="IPR017850">
    <property type="entry name" value="Alkaline_phosphatase_core_sf"/>
</dbReference>
<dbReference type="Gene3D" id="3.40.720.10">
    <property type="entry name" value="Alkaline Phosphatase, subunit A"/>
    <property type="match status" value="1"/>
</dbReference>
<dbReference type="AlphaFoldDB" id="I1CBT0"/>
<keyword evidence="4 9" id="KW-0479">Metal-binding</keyword>
<dbReference type="Pfam" id="PF00245">
    <property type="entry name" value="Alk_phosphatase"/>
    <property type="match status" value="1"/>
</dbReference>
<dbReference type="EMBL" id="CH476739">
    <property type="protein sequence ID" value="EIE85910.1"/>
    <property type="molecule type" value="Genomic_DNA"/>
</dbReference>
<dbReference type="RefSeq" id="XP_067521306.1">
    <property type="nucleotide sequence ID" value="XM_067665205.1"/>
</dbReference>
<gene>
    <name evidence="13" type="ORF">RO3G_10620</name>
</gene>
<feature type="binding site" evidence="9">
    <location>
        <position position="326"/>
    </location>
    <ligand>
        <name>Zn(2+)</name>
        <dbReference type="ChEBI" id="CHEBI:29105"/>
        <label>2</label>
    </ligand>
</feature>
<dbReference type="PRINTS" id="PR00113">
    <property type="entry name" value="ALKPHPHTASE"/>
</dbReference>
<dbReference type="PANTHER" id="PTHR11596:SF5">
    <property type="entry name" value="ALKALINE PHOSPHATASE"/>
    <property type="match status" value="1"/>
</dbReference>
<dbReference type="InterPro" id="IPR001952">
    <property type="entry name" value="Alkaline_phosphatase"/>
</dbReference>
<keyword evidence="7 9" id="KW-0460">Magnesium</keyword>
<evidence type="ECO:0000256" key="9">
    <source>
        <dbReference type="PIRSR" id="PIRSR601952-2"/>
    </source>
</evidence>
<feature type="binding site" evidence="9">
    <location>
        <position position="76"/>
    </location>
    <ligand>
        <name>Mg(2+)</name>
        <dbReference type="ChEBI" id="CHEBI:18420"/>
    </ligand>
</feature>
<dbReference type="PANTHER" id="PTHR11596">
    <property type="entry name" value="ALKALINE PHOSPHATASE"/>
    <property type="match status" value="1"/>
</dbReference>
<dbReference type="SUPFAM" id="SSF53649">
    <property type="entry name" value="Alkaline phosphatase-like"/>
    <property type="match status" value="1"/>
</dbReference>
<dbReference type="GeneID" id="93617586"/>
<evidence type="ECO:0000313" key="13">
    <source>
        <dbReference type="EMBL" id="EIE85910.1"/>
    </source>
</evidence>
<keyword evidence="3" id="KW-0597">Phosphoprotein</keyword>
<evidence type="ECO:0000256" key="10">
    <source>
        <dbReference type="RuleBase" id="RU003946"/>
    </source>
</evidence>
<name>I1CBT0_RHIO9</name>
<dbReference type="InterPro" id="IPR018299">
    <property type="entry name" value="Alkaline_phosphatase_AS"/>
</dbReference>
<feature type="binding site" evidence="9">
    <location>
        <position position="175"/>
    </location>
    <ligand>
        <name>Mg(2+)</name>
        <dbReference type="ChEBI" id="CHEBI:18420"/>
    </ligand>
</feature>
<evidence type="ECO:0000256" key="12">
    <source>
        <dbReference type="SAM" id="Phobius"/>
    </source>
</evidence>
<comment type="cofactor">
    <cofactor evidence="9">
        <name>Mg(2+)</name>
        <dbReference type="ChEBI" id="CHEBI:18420"/>
    </cofactor>
    <text evidence="9">Binds 1 Mg(2+) ion.</text>
</comment>
<feature type="binding site" evidence="9">
    <location>
        <position position="364"/>
    </location>
    <ligand>
        <name>Zn(2+)</name>
        <dbReference type="ChEBI" id="CHEBI:29105"/>
        <label>2</label>
    </ligand>
</feature>
<dbReference type="Proteomes" id="UP000009138">
    <property type="component" value="Unassembled WGS sequence"/>
</dbReference>
<accession>I1CBT0</accession>
<keyword evidence="12" id="KW-0472">Membrane</keyword>
<reference evidence="13 14" key="1">
    <citation type="journal article" date="2009" name="PLoS Genet.">
        <title>Genomic analysis of the basal lineage fungus Rhizopus oryzae reveals a whole-genome duplication.</title>
        <authorList>
            <person name="Ma L.-J."/>
            <person name="Ibrahim A.S."/>
            <person name="Skory C."/>
            <person name="Grabherr M.G."/>
            <person name="Burger G."/>
            <person name="Butler M."/>
            <person name="Elias M."/>
            <person name="Idnurm A."/>
            <person name="Lang B.F."/>
            <person name="Sone T."/>
            <person name="Abe A."/>
            <person name="Calvo S.E."/>
            <person name="Corrochano L.M."/>
            <person name="Engels R."/>
            <person name="Fu J."/>
            <person name="Hansberg W."/>
            <person name="Kim J.-M."/>
            <person name="Kodira C.D."/>
            <person name="Koehrsen M.J."/>
            <person name="Liu B."/>
            <person name="Miranda-Saavedra D."/>
            <person name="O'Leary S."/>
            <person name="Ortiz-Castellanos L."/>
            <person name="Poulter R."/>
            <person name="Rodriguez-Romero J."/>
            <person name="Ruiz-Herrera J."/>
            <person name="Shen Y.-Q."/>
            <person name="Zeng Q."/>
            <person name="Galagan J."/>
            <person name="Birren B.W."/>
            <person name="Cuomo C.A."/>
            <person name="Wickes B.L."/>
        </authorList>
    </citation>
    <scope>NUCLEOTIDE SEQUENCE [LARGE SCALE GENOMIC DNA]</scope>
    <source>
        <strain evidence="14">RA 99-880 / ATCC MYA-4621 / FGSC 9543 / NRRL 43880</strain>
    </source>
</reference>
<evidence type="ECO:0000256" key="6">
    <source>
        <dbReference type="ARBA" id="ARBA00022833"/>
    </source>
</evidence>
<dbReference type="FunCoup" id="I1CBT0">
    <property type="interactions" value="147"/>
</dbReference>
<dbReference type="OMA" id="MMVMDGT"/>
<dbReference type="PROSITE" id="PS00123">
    <property type="entry name" value="ALKALINE_PHOSPHATASE"/>
    <property type="match status" value="1"/>
</dbReference>
<organism evidence="13 14">
    <name type="scientific">Rhizopus delemar (strain RA 99-880 / ATCC MYA-4621 / FGSC 9543 / NRRL 43880)</name>
    <name type="common">Mucormycosis agent</name>
    <name type="synonym">Rhizopus arrhizus var. delemar</name>
    <dbReference type="NCBI Taxonomy" id="246409"/>
    <lineage>
        <taxon>Eukaryota</taxon>
        <taxon>Fungi</taxon>
        <taxon>Fungi incertae sedis</taxon>
        <taxon>Mucoromycota</taxon>
        <taxon>Mucoromycotina</taxon>
        <taxon>Mucoromycetes</taxon>
        <taxon>Mucorales</taxon>
        <taxon>Mucorineae</taxon>
        <taxon>Rhizopodaceae</taxon>
        <taxon>Rhizopus</taxon>
    </lineage>
</organism>
<keyword evidence="12" id="KW-1133">Transmembrane helix</keyword>
<dbReference type="CDD" id="cd16012">
    <property type="entry name" value="ALP"/>
    <property type="match status" value="1"/>
</dbReference>
<dbReference type="VEuPathDB" id="FungiDB:RO3G_10620"/>
<evidence type="ECO:0000313" key="14">
    <source>
        <dbReference type="Proteomes" id="UP000009138"/>
    </source>
</evidence>
<keyword evidence="12" id="KW-0812">Transmembrane</keyword>
<dbReference type="InParanoid" id="I1CBT0"/>
<evidence type="ECO:0000256" key="7">
    <source>
        <dbReference type="ARBA" id="ARBA00022842"/>
    </source>
</evidence>
<evidence type="ECO:0000256" key="2">
    <source>
        <dbReference type="ARBA" id="ARBA00012647"/>
    </source>
</evidence>
<comment type="similarity">
    <text evidence="1 10">Belongs to the alkaline phosphatase family.</text>
</comment>
<comment type="catalytic activity">
    <reaction evidence="11">
        <text>a phosphate monoester + H2O = an alcohol + phosphate</text>
        <dbReference type="Rhea" id="RHEA:15017"/>
        <dbReference type="ChEBI" id="CHEBI:15377"/>
        <dbReference type="ChEBI" id="CHEBI:30879"/>
        <dbReference type="ChEBI" id="CHEBI:43474"/>
        <dbReference type="ChEBI" id="CHEBI:67140"/>
        <dbReference type="EC" id="3.1.3.1"/>
    </reaction>
</comment>
<dbReference type="OrthoDB" id="7392499at2759"/>
<feature type="binding site" evidence="9">
    <location>
        <position position="476"/>
    </location>
    <ligand>
        <name>Zn(2+)</name>
        <dbReference type="ChEBI" id="CHEBI:29105"/>
        <label>2</label>
    </ligand>
</feature>
<evidence type="ECO:0000256" key="11">
    <source>
        <dbReference type="RuleBase" id="RU003947"/>
    </source>
</evidence>
<feature type="active site" description="Phosphoserine intermediate" evidence="8">
    <location>
        <position position="124"/>
    </location>
</feature>
<evidence type="ECO:0000256" key="8">
    <source>
        <dbReference type="PIRSR" id="PIRSR601952-1"/>
    </source>
</evidence>
<keyword evidence="6 9" id="KW-0862">Zinc</keyword>
<feature type="binding site" evidence="9">
    <location>
        <position position="177"/>
    </location>
    <ligand>
        <name>Mg(2+)</name>
        <dbReference type="ChEBI" id="CHEBI:18420"/>
    </ligand>
</feature>
<evidence type="ECO:0000256" key="3">
    <source>
        <dbReference type="ARBA" id="ARBA00022553"/>
    </source>
</evidence>
<dbReference type="GO" id="GO:0046872">
    <property type="term" value="F:metal ion binding"/>
    <property type="evidence" value="ECO:0007669"/>
    <property type="project" value="UniProtKB-KW"/>
</dbReference>
<evidence type="ECO:0000256" key="1">
    <source>
        <dbReference type="ARBA" id="ARBA00005984"/>
    </source>
</evidence>
<dbReference type="EC" id="3.1.3.1" evidence="2 11"/>
<evidence type="ECO:0000256" key="4">
    <source>
        <dbReference type="ARBA" id="ARBA00022723"/>
    </source>
</evidence>